<proteinExistence type="predicted"/>
<gene>
    <name evidence="3" type="primary">LOC109257893</name>
</gene>
<accession>A0A9V1EVY4</accession>
<sequence length="201" mass="21866">MDLTENEATARTPNREPEAARDPGAAQLPLGSHIIVALELFMEKEKTPPPPPFHNPALNVKTTTTHPQRKLCQGTCIVPTALIKYFGSISEVVLLTVVISLMNDTSLKLTVKSQPPVCRLRGTILQTHVITLKIPSFLHPHPGCCSPVSVLICPHLLPTSQQLSARPYSGVISASLRLLSTSSWGLQGFMPCPQPFMSPYT</sequence>
<organism evidence="2 3">
    <name type="scientific">Panthera pardus</name>
    <name type="common">Leopard</name>
    <name type="synonym">Felis pardus</name>
    <dbReference type="NCBI Taxonomy" id="9691"/>
    <lineage>
        <taxon>Eukaryota</taxon>
        <taxon>Metazoa</taxon>
        <taxon>Chordata</taxon>
        <taxon>Craniata</taxon>
        <taxon>Vertebrata</taxon>
        <taxon>Euteleostomi</taxon>
        <taxon>Mammalia</taxon>
        <taxon>Eutheria</taxon>
        <taxon>Laurasiatheria</taxon>
        <taxon>Carnivora</taxon>
        <taxon>Feliformia</taxon>
        <taxon>Felidae</taxon>
        <taxon>Pantherinae</taxon>
        <taxon>Panthera</taxon>
    </lineage>
</organism>
<feature type="compositionally biased region" description="Polar residues" evidence="1">
    <location>
        <begin position="1"/>
        <end position="12"/>
    </location>
</feature>
<dbReference type="KEGG" id="ppad:109257893"/>
<dbReference type="Proteomes" id="UP001165780">
    <property type="component" value="Unplaced"/>
</dbReference>
<reference evidence="3" key="1">
    <citation type="submission" date="2025-08" db="UniProtKB">
        <authorList>
            <consortium name="RefSeq"/>
        </authorList>
    </citation>
    <scope>IDENTIFICATION</scope>
    <source>
        <tissue evidence="3">Whole blood</tissue>
    </source>
</reference>
<name>A0A9V1EVY4_PANPR</name>
<feature type="region of interest" description="Disordered" evidence="1">
    <location>
        <begin position="1"/>
        <end position="25"/>
    </location>
</feature>
<evidence type="ECO:0000256" key="1">
    <source>
        <dbReference type="SAM" id="MobiDB-lite"/>
    </source>
</evidence>
<dbReference type="RefSeq" id="XP_019289845.2">
    <property type="nucleotide sequence ID" value="XM_019434300.2"/>
</dbReference>
<dbReference type="AlphaFoldDB" id="A0A9V1EVY4"/>
<evidence type="ECO:0000313" key="3">
    <source>
        <dbReference type="RefSeq" id="XP_019289845.2"/>
    </source>
</evidence>
<keyword evidence="2" id="KW-1185">Reference proteome</keyword>
<dbReference type="GeneID" id="109257893"/>
<evidence type="ECO:0000313" key="2">
    <source>
        <dbReference type="Proteomes" id="UP001165780"/>
    </source>
</evidence>
<protein>
    <submittedName>
        <fullName evidence="3">Uncharacterized protein LOC109257893 isoform X1</fullName>
    </submittedName>
</protein>